<dbReference type="RefSeq" id="WP_200463017.1">
    <property type="nucleotide sequence ID" value="NZ_JAENRR010000001.1"/>
</dbReference>
<dbReference type="PANTHER" id="PTHR12994">
    <property type="entry name" value="SECERNIN"/>
    <property type="match status" value="1"/>
</dbReference>
<reference evidence="4 5" key="1">
    <citation type="submission" date="2021-01" db="EMBL/GenBank/DDBJ databases">
        <title>Carboxyliciviraga sp.nov., isolated from coastal sediments.</title>
        <authorList>
            <person name="Lu D."/>
            <person name="Zhang T."/>
        </authorList>
    </citation>
    <scope>NUCLEOTIDE SEQUENCE [LARGE SCALE GENOMIC DNA]</scope>
    <source>
        <strain evidence="4 5">N1Y132</strain>
    </source>
</reference>
<accession>A0ABS1HDT5</accession>
<evidence type="ECO:0000313" key="4">
    <source>
        <dbReference type="EMBL" id="MBK3515786.1"/>
    </source>
</evidence>
<evidence type="ECO:0000256" key="1">
    <source>
        <dbReference type="RuleBase" id="RU364089"/>
    </source>
</evidence>
<comment type="similarity">
    <text evidence="1">Belongs to the peptidase C69 family.</text>
</comment>
<keyword evidence="2" id="KW-0175">Coiled coil</keyword>
<feature type="chain" id="PRO_5047171789" description="Dipeptidase" evidence="3">
    <location>
        <begin position="24"/>
        <end position="537"/>
    </location>
</feature>
<protein>
    <recommendedName>
        <fullName evidence="1">Dipeptidase</fullName>
        <ecNumber evidence="1">3.4.-.-</ecNumber>
    </recommendedName>
</protein>
<comment type="catalytic activity">
    <reaction evidence="1">
        <text>an L-aminoacyl-L-amino acid + H2O = 2 an L-alpha-amino acid</text>
        <dbReference type="Rhea" id="RHEA:48940"/>
        <dbReference type="ChEBI" id="CHEBI:15377"/>
        <dbReference type="ChEBI" id="CHEBI:59869"/>
        <dbReference type="ChEBI" id="CHEBI:77460"/>
    </reaction>
</comment>
<evidence type="ECO:0000256" key="3">
    <source>
        <dbReference type="SAM" id="SignalP"/>
    </source>
</evidence>
<sequence>MKKLQLMTMVLATASLMSIQAQSIFDQKNDPYFGESCTSIMVSKGATTDGSVITSHTCDGRYRTWLTIEEGQTFDNDTTMPVYKGKLKTETPWDMRKVKQVGTIPQAKETYSFLNTAYPCLNEKQLAIGETTFVGPEELVNENGMFLIEELERIALERCSTARDAIKLIGELIEEYGYGDWGECITIADKKEVWQLEIVGEGPDKIGGIWAAQRIPDGHVGVSANISRIGEIDLKDKDHFMASKNVKSAAKKLGRWDGKKPFKFWKAYGDVEKPFKIREYFILNALAPSLNLDFEADEIPFSVKPDKKVSVQDVMALYRETYEGTEYDMTQNLLVTKKKYNDQKEEIGVDTIKSSIANPWLGRGARSLYEALNEGSVEFQRTVAVSWCSYSEIIQLRDWLPDEVGGIAWFSFDNPGQSPRVPIYSGATELPESFDFCGQKRYREDAAIWQYRKANKLATLAWQSTKDDFLKEVAYFEEKGQTETKELEARIEQLIKEGKKEEATELINRYTKDFTGATMLRWKELEEEYWARFGLGF</sequence>
<gene>
    <name evidence="4" type="ORF">JIV24_00440</name>
</gene>
<proteinExistence type="inferred from homology"/>
<comment type="caution">
    <text evidence="4">The sequence shown here is derived from an EMBL/GenBank/DDBJ whole genome shotgun (WGS) entry which is preliminary data.</text>
</comment>
<keyword evidence="1" id="KW-0378">Hydrolase</keyword>
<feature type="signal peptide" evidence="3">
    <location>
        <begin position="1"/>
        <end position="23"/>
    </location>
</feature>
<feature type="coiled-coil region" evidence="2">
    <location>
        <begin position="477"/>
        <end position="504"/>
    </location>
</feature>
<keyword evidence="5" id="KW-1185">Reference proteome</keyword>
<dbReference type="EMBL" id="JAENRR010000001">
    <property type="protein sequence ID" value="MBK3515786.1"/>
    <property type="molecule type" value="Genomic_DNA"/>
</dbReference>
<keyword evidence="3" id="KW-0732">Signal</keyword>
<dbReference type="EC" id="3.4.-.-" evidence="1"/>
<organism evidence="4 5">
    <name type="scientific">Carboxylicivirga marina</name>
    <dbReference type="NCBI Taxonomy" id="2800988"/>
    <lineage>
        <taxon>Bacteria</taxon>
        <taxon>Pseudomonadati</taxon>
        <taxon>Bacteroidota</taxon>
        <taxon>Bacteroidia</taxon>
        <taxon>Marinilabiliales</taxon>
        <taxon>Marinilabiliaceae</taxon>
        <taxon>Carboxylicivirga</taxon>
    </lineage>
</organism>
<keyword evidence="1" id="KW-0224">Dipeptidase</keyword>
<evidence type="ECO:0000256" key="2">
    <source>
        <dbReference type="SAM" id="Coils"/>
    </source>
</evidence>
<dbReference type="Proteomes" id="UP000605676">
    <property type="component" value="Unassembled WGS sequence"/>
</dbReference>
<evidence type="ECO:0000313" key="5">
    <source>
        <dbReference type="Proteomes" id="UP000605676"/>
    </source>
</evidence>
<keyword evidence="1" id="KW-0645">Protease</keyword>
<dbReference type="Gene3D" id="3.60.60.10">
    <property type="entry name" value="Penicillin V Acylase, Chain A"/>
    <property type="match status" value="1"/>
</dbReference>
<name>A0ABS1HDT5_9BACT</name>
<dbReference type="Pfam" id="PF03577">
    <property type="entry name" value="Peptidase_C69"/>
    <property type="match status" value="1"/>
</dbReference>
<dbReference type="InterPro" id="IPR005322">
    <property type="entry name" value="Peptidase_C69"/>
</dbReference>
<dbReference type="PANTHER" id="PTHR12994:SF17">
    <property type="entry name" value="LD30995P"/>
    <property type="match status" value="1"/>
</dbReference>